<dbReference type="AlphaFoldDB" id="A0A811VDJ1"/>
<organism evidence="2 3">
    <name type="scientific">Ceratitis capitata</name>
    <name type="common">Mediterranean fruit fly</name>
    <name type="synonym">Tephritis capitata</name>
    <dbReference type="NCBI Taxonomy" id="7213"/>
    <lineage>
        <taxon>Eukaryota</taxon>
        <taxon>Metazoa</taxon>
        <taxon>Ecdysozoa</taxon>
        <taxon>Arthropoda</taxon>
        <taxon>Hexapoda</taxon>
        <taxon>Insecta</taxon>
        <taxon>Pterygota</taxon>
        <taxon>Neoptera</taxon>
        <taxon>Endopterygota</taxon>
        <taxon>Diptera</taxon>
        <taxon>Brachycera</taxon>
        <taxon>Muscomorpha</taxon>
        <taxon>Tephritoidea</taxon>
        <taxon>Tephritidae</taxon>
        <taxon>Ceratitis</taxon>
        <taxon>Ceratitis</taxon>
    </lineage>
</organism>
<feature type="compositionally biased region" description="Pro residues" evidence="1">
    <location>
        <begin position="123"/>
        <end position="135"/>
    </location>
</feature>
<gene>
    <name evidence="2" type="ORF">CCAP1982_LOCUS21149</name>
</gene>
<feature type="compositionally biased region" description="Polar residues" evidence="1">
    <location>
        <begin position="343"/>
        <end position="370"/>
    </location>
</feature>
<feature type="compositionally biased region" description="Low complexity" evidence="1">
    <location>
        <begin position="312"/>
        <end position="329"/>
    </location>
</feature>
<feature type="compositionally biased region" description="Polar residues" evidence="1">
    <location>
        <begin position="1"/>
        <end position="23"/>
    </location>
</feature>
<dbReference type="Proteomes" id="UP000606786">
    <property type="component" value="Unassembled WGS sequence"/>
</dbReference>
<reference evidence="2" key="1">
    <citation type="submission" date="2020-11" db="EMBL/GenBank/DDBJ databases">
        <authorList>
            <person name="Whitehead M."/>
        </authorList>
    </citation>
    <scope>NUCLEOTIDE SEQUENCE</scope>
    <source>
        <strain evidence="2">EGII</strain>
    </source>
</reference>
<comment type="caution">
    <text evidence="2">The sequence shown here is derived from an EMBL/GenBank/DDBJ whole genome shotgun (WGS) entry which is preliminary data.</text>
</comment>
<dbReference type="OrthoDB" id="445896at2759"/>
<feature type="region of interest" description="Disordered" evidence="1">
    <location>
        <begin position="225"/>
        <end position="289"/>
    </location>
</feature>
<name>A0A811VDJ1_CERCA</name>
<feature type="region of interest" description="Disordered" evidence="1">
    <location>
        <begin position="306"/>
        <end position="329"/>
    </location>
</feature>
<accession>A0A811VDJ1</accession>
<sequence>MDSSNRYSTMMTTSRFQSGTDSGAATPPAIINSPSKAPLVYGSVAEMKRKTKIKNGTMRAKPCAIPIVGETGSHDLKRFHSTPDLNTHLNGSASSIWAAASKGHHSQDDVAILHTSMQRLNMLPPPTHPPPPPPIGQRSESDAVTSAAIDGIQSSFNPSANAKIYASPQELRNVMAWKLRQSHESRQSQNGKTQQQQNLKTLDAPEAQAEQPTAVKGKALKPISQYAQPTTSHSSLQQPQLQQQTSYDEAQQNGIEVNNTNNNHVGTGPAPPIPEPDYSFSESDGEDENSILVARNTKLNEKITLTEVPETSANSQASGSSSGSASISHSLSVDEIQRVRNNLKQSKSSPNGFLKIENQQSGGDSETQIKSAEVATEDERNNNENNANQGNEINEEEADNSSSGVSSDQEVAGGAIVGKKSKSTDTIKKKPNSKSVEESKTVLVHPKDETTSVHIQAEVRSSSASLRETTKMNTASTMASTNIIEIDLQSTTKTTKPNDENPDTVSTKCIPFTVASTAAVFEAKATTTTVTVKQMVQQQHAPVIQQQQQQQISANKAKTFSSNKHTATALASKSELLATQQHIFLQQQQQNIINNNNNNNNNNIASAAFTTNTKAKAAAAGVTGTNTAAIVTKQQQQLHKNSQHGTENAIYESEYEQRSEDEGDLSPSPPAKGFQRHNS</sequence>
<feature type="compositionally biased region" description="Polar residues" evidence="1">
    <location>
        <begin position="247"/>
        <end position="257"/>
    </location>
</feature>
<feature type="region of interest" description="Disordered" evidence="1">
    <location>
        <begin position="634"/>
        <end position="679"/>
    </location>
</feature>
<feature type="compositionally biased region" description="Polar residues" evidence="1">
    <location>
        <begin position="634"/>
        <end position="646"/>
    </location>
</feature>
<proteinExistence type="predicted"/>
<evidence type="ECO:0000313" key="2">
    <source>
        <dbReference type="EMBL" id="CAD7013071.1"/>
    </source>
</evidence>
<feature type="compositionally biased region" description="Polar residues" evidence="1">
    <location>
        <begin position="400"/>
        <end position="409"/>
    </location>
</feature>
<feature type="region of interest" description="Disordered" evidence="1">
    <location>
        <begin position="121"/>
        <end position="144"/>
    </location>
</feature>
<keyword evidence="3" id="KW-1185">Reference proteome</keyword>
<feature type="region of interest" description="Disordered" evidence="1">
    <location>
        <begin position="343"/>
        <end position="443"/>
    </location>
</feature>
<protein>
    <submittedName>
        <fullName evidence="2">(Mediterranean fruit fly) hypothetical protein</fullName>
    </submittedName>
</protein>
<dbReference type="EMBL" id="CAJHJT010000056">
    <property type="protein sequence ID" value="CAD7013071.1"/>
    <property type="molecule type" value="Genomic_DNA"/>
</dbReference>
<feature type="compositionally biased region" description="Low complexity" evidence="1">
    <location>
        <begin position="228"/>
        <end position="246"/>
    </location>
</feature>
<feature type="region of interest" description="Disordered" evidence="1">
    <location>
        <begin position="1"/>
        <end position="31"/>
    </location>
</feature>
<evidence type="ECO:0000256" key="1">
    <source>
        <dbReference type="SAM" id="MobiDB-lite"/>
    </source>
</evidence>
<evidence type="ECO:0000313" key="3">
    <source>
        <dbReference type="Proteomes" id="UP000606786"/>
    </source>
</evidence>
<feature type="compositionally biased region" description="Low complexity" evidence="1">
    <location>
        <begin position="383"/>
        <end position="392"/>
    </location>
</feature>